<sequence length="828" mass="91952">MACLTASGALALVASRDAPAPATGRGEPPSLDAPAMQDLARMGDGFLVWERKVEGTWQIWTRSLDGLTAERRLIPEEEGKDHFCPKISPDGNRLAYMSYVRGSSPTDPVEGSLWVMDLRTQERKLLAARARSYQGDRAVLWMDAKTLCHIDERGHSIELNVETGARHQLTTKARSKHGWLVNAQRTHATSGDAEFSPFDGRSGEVRTLPKHSGCQPYFSADGRWGFWMGGSGGPLNKMHLPTRRVEPVLAHNDPRLPAERNYVYFPMLSPCQRLMAFAASSDDHDHYESNYDIFVIRVDRETLDPIGTAVRYTTSLGNDRYPDVYCGETVLGSYYVEAPARIGLKSPGGQACVWYVDGKEVGRGDALEQEFSKAGEYWIEARDLNAGTALGRGFVHARDASAPKMTLVRRNGERELALTFDQPVSLEHATATAEDGRTMPLGALQAEEYVLMLPLTGALTSGGRITLEGVRDTAQRPNVMPRTHFTVPTQGWPQSRAGLVYAWEQRDAPPLQLANAMPVRSGKAFWNLRGGMDVRGGTYELPEVGAAMLRECGKSRAFTLEAIITPMVPPYDREARPVLSLEDSNGNVKLAILQRRSDWSLWLATEDNPRGTSIEQELLPLRTGQPHHVVVSYEQGRLQVYLNGMAMSVRPELHGALKFDADKGVLRIGVCSKLEARWQGMVDQLAIYHRVLTADEAVAHADYAVPKLEAQKQARTRKVVAKRVQSSRLPSLVEVAPYREALVQHLYEVLPKDNDDRDQDFPVGSRIAVTQWVWVKGEAAAAPKPDEEGVYRLFVQPAEAHREIQPLVIRSDLPADAPVESWLEVSNW</sequence>
<dbReference type="Gene3D" id="2.60.120.200">
    <property type="match status" value="1"/>
</dbReference>
<reference evidence="1 2" key="1">
    <citation type="submission" date="2018-06" db="EMBL/GenBank/DDBJ databases">
        <title>Genomic Encyclopedia of Type Strains, Phase IV (KMG-IV): sequencing the most valuable type-strain genomes for metagenomic binning, comparative biology and taxonomic classification.</title>
        <authorList>
            <person name="Goeker M."/>
        </authorList>
    </citation>
    <scope>NUCLEOTIDE SEQUENCE [LARGE SCALE GENOMIC DNA]</scope>
    <source>
        <strain evidence="1 2">DSM 25532</strain>
    </source>
</reference>
<evidence type="ECO:0000313" key="1">
    <source>
        <dbReference type="EMBL" id="RBP45826.1"/>
    </source>
</evidence>
<organism evidence="1 2">
    <name type="scientific">Roseimicrobium gellanilyticum</name>
    <dbReference type="NCBI Taxonomy" id="748857"/>
    <lineage>
        <taxon>Bacteria</taxon>
        <taxon>Pseudomonadati</taxon>
        <taxon>Verrucomicrobiota</taxon>
        <taxon>Verrucomicrobiia</taxon>
        <taxon>Verrucomicrobiales</taxon>
        <taxon>Verrucomicrobiaceae</taxon>
        <taxon>Roseimicrobium</taxon>
    </lineage>
</organism>
<gene>
    <name evidence="1" type="ORF">DES53_102208</name>
</gene>
<dbReference type="Proteomes" id="UP000253426">
    <property type="component" value="Unassembled WGS sequence"/>
</dbReference>
<proteinExistence type="predicted"/>
<dbReference type="AlphaFoldDB" id="A0A366HQT0"/>
<keyword evidence="2" id="KW-1185">Reference proteome</keyword>
<dbReference type="SUPFAM" id="SSF49899">
    <property type="entry name" value="Concanavalin A-like lectins/glucanases"/>
    <property type="match status" value="1"/>
</dbReference>
<dbReference type="Pfam" id="PF13385">
    <property type="entry name" value="Laminin_G_3"/>
    <property type="match status" value="1"/>
</dbReference>
<dbReference type="InterPro" id="IPR013320">
    <property type="entry name" value="ConA-like_dom_sf"/>
</dbReference>
<evidence type="ECO:0000313" key="2">
    <source>
        <dbReference type="Proteomes" id="UP000253426"/>
    </source>
</evidence>
<name>A0A366HQT0_9BACT</name>
<dbReference type="Pfam" id="PF07676">
    <property type="entry name" value="PD40"/>
    <property type="match status" value="1"/>
</dbReference>
<comment type="caution">
    <text evidence="1">The sequence shown here is derived from an EMBL/GenBank/DDBJ whole genome shotgun (WGS) entry which is preliminary data.</text>
</comment>
<dbReference type="SUPFAM" id="SSF69304">
    <property type="entry name" value="Tricorn protease N-terminal domain"/>
    <property type="match status" value="1"/>
</dbReference>
<dbReference type="EMBL" id="QNRR01000002">
    <property type="protein sequence ID" value="RBP45826.1"/>
    <property type="molecule type" value="Genomic_DNA"/>
</dbReference>
<accession>A0A366HQT0</accession>
<dbReference type="InterPro" id="IPR011042">
    <property type="entry name" value="6-blade_b-propeller_TolB-like"/>
</dbReference>
<dbReference type="Gene3D" id="2.120.10.30">
    <property type="entry name" value="TolB, C-terminal domain"/>
    <property type="match status" value="1"/>
</dbReference>
<dbReference type="InterPro" id="IPR011659">
    <property type="entry name" value="WD40"/>
</dbReference>
<protein>
    <submittedName>
        <fullName evidence="1">WD40 repeat protein</fullName>
    </submittedName>
</protein>
<dbReference type="RefSeq" id="WP_170156901.1">
    <property type="nucleotide sequence ID" value="NZ_QNRR01000002.1"/>
</dbReference>